<keyword evidence="4 6" id="KW-1133">Transmembrane helix</keyword>
<dbReference type="GO" id="GO:0005886">
    <property type="term" value="C:plasma membrane"/>
    <property type="evidence" value="ECO:0007669"/>
    <property type="project" value="TreeGrafter"/>
</dbReference>
<gene>
    <name evidence="7" type="ORF">HLPR_16680</name>
</gene>
<organism evidence="7 8">
    <name type="scientific">Helicovermis profundi</name>
    <dbReference type="NCBI Taxonomy" id="3065157"/>
    <lineage>
        <taxon>Bacteria</taxon>
        <taxon>Bacillati</taxon>
        <taxon>Bacillota</taxon>
        <taxon>Clostridia</taxon>
        <taxon>Helicovermis</taxon>
    </lineage>
</organism>
<dbReference type="InterPro" id="IPR005226">
    <property type="entry name" value="UPF0014_fam"/>
</dbReference>
<keyword evidence="8" id="KW-1185">Reference proteome</keyword>
<dbReference type="Pfam" id="PF03649">
    <property type="entry name" value="UPF0014"/>
    <property type="match status" value="1"/>
</dbReference>
<feature type="transmembrane region" description="Helical" evidence="6">
    <location>
        <begin position="6"/>
        <end position="24"/>
    </location>
</feature>
<name>A0AAU9EBM9_9FIRM</name>
<proteinExistence type="inferred from homology"/>
<evidence type="ECO:0000256" key="3">
    <source>
        <dbReference type="ARBA" id="ARBA00022692"/>
    </source>
</evidence>
<feature type="transmembrane region" description="Helical" evidence="6">
    <location>
        <begin position="36"/>
        <end position="58"/>
    </location>
</feature>
<dbReference type="AlphaFoldDB" id="A0AAU9EBM9"/>
<dbReference type="EMBL" id="AP028654">
    <property type="protein sequence ID" value="BEP29337.1"/>
    <property type="molecule type" value="Genomic_DNA"/>
</dbReference>
<evidence type="ECO:0000313" key="8">
    <source>
        <dbReference type="Proteomes" id="UP001321786"/>
    </source>
</evidence>
<feature type="transmembrane region" description="Helical" evidence="6">
    <location>
        <begin position="124"/>
        <end position="150"/>
    </location>
</feature>
<evidence type="ECO:0000256" key="6">
    <source>
        <dbReference type="SAM" id="Phobius"/>
    </source>
</evidence>
<keyword evidence="3 6" id="KW-0812">Transmembrane</keyword>
<evidence type="ECO:0000256" key="1">
    <source>
        <dbReference type="ARBA" id="ARBA00004141"/>
    </source>
</evidence>
<feature type="transmembrane region" description="Helical" evidence="6">
    <location>
        <begin position="223"/>
        <end position="244"/>
    </location>
</feature>
<keyword evidence="5 6" id="KW-0472">Membrane</keyword>
<feature type="transmembrane region" description="Helical" evidence="6">
    <location>
        <begin position="94"/>
        <end position="112"/>
    </location>
</feature>
<evidence type="ECO:0000256" key="5">
    <source>
        <dbReference type="ARBA" id="ARBA00023136"/>
    </source>
</evidence>
<sequence length="257" mass="29016">MGTANISYLSIFSLIVFIAVIFIVNNKLRLSLNKEISIAIIRMVIQLSLVGLFLQYLFKLNMPIINMLYLFFMMIIASFSAIKSNKNIVKNYWMQIFLSILIPNLVILLYFNTFVIRLDNILDAWYVIPIGGMLLGNALTGIIITMNSYIKSLEEKHLKYYYLLSLSANHKEAIKPYIKEALLTSIKPSIASIETIGLVALPGMMTGQILGGSVPLTAIKYQIAIMLAIFSVRYFCSLLIIVFISGKLFDDYGIIKI</sequence>
<comment type="similarity">
    <text evidence="2">Belongs to the UPF0014 family.</text>
</comment>
<dbReference type="KEGG" id="hprf:HLPR_16680"/>
<dbReference type="Proteomes" id="UP001321786">
    <property type="component" value="Chromosome"/>
</dbReference>
<dbReference type="PANTHER" id="PTHR30028:SF0">
    <property type="entry name" value="PROTEIN ALUMINUM SENSITIVE 3"/>
    <property type="match status" value="1"/>
</dbReference>
<dbReference type="PANTHER" id="PTHR30028">
    <property type="entry name" value="UPF0014 INNER MEMBRANE PROTEIN YBBM-RELATED"/>
    <property type="match status" value="1"/>
</dbReference>
<protein>
    <submittedName>
        <fullName evidence="7">ABC transporter permease</fullName>
    </submittedName>
</protein>
<evidence type="ECO:0000313" key="7">
    <source>
        <dbReference type="EMBL" id="BEP29337.1"/>
    </source>
</evidence>
<accession>A0AAU9EBM9</accession>
<evidence type="ECO:0000256" key="2">
    <source>
        <dbReference type="ARBA" id="ARBA00005268"/>
    </source>
</evidence>
<reference evidence="7 8" key="1">
    <citation type="submission" date="2023-08" db="EMBL/GenBank/DDBJ databases">
        <title>Helicovermis profunda gen. nov., sp. nov., a novel mesophilic, fermentative bacterium within the Bacillota from a deep-sea hydrothermal vent chimney.</title>
        <authorList>
            <person name="Miyazaki U."/>
            <person name="Mizutani D."/>
            <person name="Hashimoto Y."/>
            <person name="Tame A."/>
            <person name="Sawayama S."/>
            <person name="Miyazaki J."/>
            <person name="Takai K."/>
            <person name="Nakagawa S."/>
        </authorList>
    </citation>
    <scope>NUCLEOTIDE SEQUENCE [LARGE SCALE GENOMIC DNA]</scope>
    <source>
        <strain evidence="7 8">S502</strain>
    </source>
</reference>
<evidence type="ECO:0000256" key="4">
    <source>
        <dbReference type="ARBA" id="ARBA00022989"/>
    </source>
</evidence>
<comment type="subcellular location">
    <subcellularLocation>
        <location evidence="1">Membrane</location>
        <topology evidence="1">Multi-pass membrane protein</topology>
    </subcellularLocation>
</comment>
<dbReference type="RefSeq" id="WP_338534977.1">
    <property type="nucleotide sequence ID" value="NZ_AP028654.1"/>
</dbReference>
<feature type="transmembrane region" description="Helical" evidence="6">
    <location>
        <begin position="64"/>
        <end position="82"/>
    </location>
</feature>